<dbReference type="InterPro" id="IPR001810">
    <property type="entry name" value="F-box_dom"/>
</dbReference>
<dbReference type="Proteomes" id="UP001341281">
    <property type="component" value="Chromosome 03"/>
</dbReference>
<protein>
    <recommendedName>
        <fullName evidence="1">F-box domain-containing protein</fullName>
    </recommendedName>
</protein>
<dbReference type="Pfam" id="PF00646">
    <property type="entry name" value="F-box"/>
    <property type="match status" value="1"/>
</dbReference>
<accession>A0AAQ3SYB0</accession>
<dbReference type="SUPFAM" id="SSF81383">
    <property type="entry name" value="F-box domain"/>
    <property type="match status" value="1"/>
</dbReference>
<proteinExistence type="predicted"/>
<reference evidence="2 3" key="1">
    <citation type="submission" date="2024-02" db="EMBL/GenBank/DDBJ databases">
        <title>High-quality chromosome-scale genome assembly of Pensacola bahiagrass (Paspalum notatum Flugge var. saurae).</title>
        <authorList>
            <person name="Vega J.M."/>
            <person name="Podio M."/>
            <person name="Orjuela J."/>
            <person name="Siena L.A."/>
            <person name="Pessino S.C."/>
            <person name="Combes M.C."/>
            <person name="Mariac C."/>
            <person name="Albertini E."/>
            <person name="Pupilli F."/>
            <person name="Ortiz J.P.A."/>
            <person name="Leblanc O."/>
        </authorList>
    </citation>
    <scope>NUCLEOTIDE SEQUENCE [LARGE SCALE GENOMIC DNA]</scope>
    <source>
        <strain evidence="2">R1</strain>
        <tissue evidence="2">Leaf</tissue>
    </source>
</reference>
<name>A0AAQ3SYB0_PASNO</name>
<evidence type="ECO:0000259" key="1">
    <source>
        <dbReference type="Pfam" id="PF00646"/>
    </source>
</evidence>
<keyword evidence="3" id="KW-1185">Reference proteome</keyword>
<dbReference type="Gene3D" id="1.20.1280.50">
    <property type="match status" value="1"/>
</dbReference>
<dbReference type="PANTHER" id="PTHR32133">
    <property type="entry name" value="OS07G0120400 PROTEIN"/>
    <property type="match status" value="1"/>
</dbReference>
<feature type="domain" description="F-box" evidence="1">
    <location>
        <begin position="24"/>
        <end position="58"/>
    </location>
</feature>
<dbReference type="EMBL" id="CP144747">
    <property type="protein sequence ID" value="WVZ62327.1"/>
    <property type="molecule type" value="Genomic_DNA"/>
</dbReference>
<sequence>MTTTCVCDDMPPAILPRSPPPLMEELVEEILLRLPPDEPAHLFRAAAVCKAWRTMLSDSSGVGFLRRYRKFHGTPPMLGYLRNTRYHPEFVATTSAASPPSLSSAMPMPVDDCNVFWEVLDCRHGRVLMHHAYGTSSSFAFIIWDPITRARNHVVVHGHNQNLLAAAVICDIDGCDHLDCHGGPFRLVLVEKRHNVNGEDIARASVYSSETDAWTVTSASIVLSHFESVHRWCPSLLIGDVLYFTLNGGVWRSIVHLKYDLGSHGLSIIDTSGVCCDAVAIKAEDGGLGFVDASEDNCIYLWSSKQANGTTGGDGRWARHKAMDLNKLALFPTSRASLFDSRVIGYIEGTNTIFFSIHYTGVFKLDLKSSLVRKVNAKRFARYCIVPYTSFYTPGYLLDIQDFELAS</sequence>
<gene>
    <name evidence="2" type="ORF">U9M48_012088</name>
</gene>
<evidence type="ECO:0000313" key="3">
    <source>
        <dbReference type="Proteomes" id="UP001341281"/>
    </source>
</evidence>
<dbReference type="PANTHER" id="PTHR32133:SF327">
    <property type="entry name" value="F-BOX DOMAIN-CONTAINING PROTEIN"/>
    <property type="match status" value="1"/>
</dbReference>
<dbReference type="AlphaFoldDB" id="A0AAQ3SYB0"/>
<evidence type="ECO:0000313" key="2">
    <source>
        <dbReference type="EMBL" id="WVZ62327.1"/>
    </source>
</evidence>
<organism evidence="2 3">
    <name type="scientific">Paspalum notatum var. saurae</name>
    <dbReference type="NCBI Taxonomy" id="547442"/>
    <lineage>
        <taxon>Eukaryota</taxon>
        <taxon>Viridiplantae</taxon>
        <taxon>Streptophyta</taxon>
        <taxon>Embryophyta</taxon>
        <taxon>Tracheophyta</taxon>
        <taxon>Spermatophyta</taxon>
        <taxon>Magnoliopsida</taxon>
        <taxon>Liliopsida</taxon>
        <taxon>Poales</taxon>
        <taxon>Poaceae</taxon>
        <taxon>PACMAD clade</taxon>
        <taxon>Panicoideae</taxon>
        <taxon>Andropogonodae</taxon>
        <taxon>Paspaleae</taxon>
        <taxon>Paspalinae</taxon>
        <taxon>Paspalum</taxon>
    </lineage>
</organism>
<dbReference type="InterPro" id="IPR036047">
    <property type="entry name" value="F-box-like_dom_sf"/>
</dbReference>